<dbReference type="OrthoDB" id="420380at2759"/>
<dbReference type="InterPro" id="IPR003582">
    <property type="entry name" value="ShKT_dom"/>
</dbReference>
<feature type="domain" description="ShKT" evidence="2">
    <location>
        <begin position="93"/>
        <end position="127"/>
    </location>
</feature>
<dbReference type="PROSITE" id="PS51670">
    <property type="entry name" value="SHKT"/>
    <property type="match status" value="2"/>
</dbReference>
<evidence type="ECO:0000313" key="4">
    <source>
        <dbReference type="Proteomes" id="UP000053660"/>
    </source>
</evidence>
<reference evidence="3 4" key="1">
    <citation type="submission" date="2014-03" db="EMBL/GenBank/DDBJ databases">
        <title>Draft genome of the hookworm Oesophagostomum dentatum.</title>
        <authorList>
            <person name="Mitreva M."/>
        </authorList>
    </citation>
    <scope>NUCLEOTIDE SEQUENCE [LARGE SCALE GENOMIC DNA]</scope>
    <source>
        <strain evidence="3 4">OD-Hann</strain>
    </source>
</reference>
<keyword evidence="1" id="KW-1015">Disulfide bond</keyword>
<evidence type="ECO:0000313" key="3">
    <source>
        <dbReference type="EMBL" id="KHJ83516.1"/>
    </source>
</evidence>
<feature type="disulfide bond" evidence="1">
    <location>
        <begin position="93"/>
        <end position="127"/>
    </location>
</feature>
<feature type="disulfide bond" evidence="1">
    <location>
        <begin position="48"/>
        <end position="82"/>
    </location>
</feature>
<dbReference type="Pfam" id="PF01549">
    <property type="entry name" value="ShK"/>
    <property type="match status" value="2"/>
</dbReference>
<organism evidence="3 4">
    <name type="scientific">Oesophagostomum dentatum</name>
    <name type="common">Nodular worm</name>
    <dbReference type="NCBI Taxonomy" id="61180"/>
    <lineage>
        <taxon>Eukaryota</taxon>
        <taxon>Metazoa</taxon>
        <taxon>Ecdysozoa</taxon>
        <taxon>Nematoda</taxon>
        <taxon>Chromadorea</taxon>
        <taxon>Rhabditida</taxon>
        <taxon>Rhabditina</taxon>
        <taxon>Rhabditomorpha</taxon>
        <taxon>Strongyloidea</taxon>
        <taxon>Strongylidae</taxon>
        <taxon>Oesophagostomum</taxon>
    </lineage>
</organism>
<dbReference type="AlphaFoldDB" id="A0A0B1SHZ4"/>
<dbReference type="EMBL" id="KN573067">
    <property type="protein sequence ID" value="KHJ83516.1"/>
    <property type="molecule type" value="Genomic_DNA"/>
</dbReference>
<dbReference type="Proteomes" id="UP000053660">
    <property type="component" value="Unassembled WGS sequence"/>
</dbReference>
<comment type="caution">
    <text evidence="1">Lacks conserved residue(s) required for the propagation of feature annotation.</text>
</comment>
<evidence type="ECO:0000256" key="1">
    <source>
        <dbReference type="PROSITE-ProRule" id="PRU01005"/>
    </source>
</evidence>
<protein>
    <submittedName>
        <fullName evidence="3">ShTK domain protein</fullName>
    </submittedName>
</protein>
<sequence>MTVSLSDEDRCYLGQCTNNICAVITTPTPTTQPPIVTTTPVAPVQETCFNEQQCCGPWAARGECTRNPPYMNSWCRASCGVCTPTTYDLNTECSNRHVMCPTWAGRGECRNNAAWMSENCRMACNLCGQTRAQVCNTGRDVRILNDNLVDIDNDDNYYGTNNKSKYEIPVICK</sequence>
<feature type="domain" description="ShKT" evidence="2">
    <location>
        <begin position="48"/>
        <end position="82"/>
    </location>
</feature>
<accession>A0A0B1SHZ4</accession>
<name>A0A0B1SHZ4_OESDE</name>
<keyword evidence="4" id="KW-1185">Reference proteome</keyword>
<proteinExistence type="predicted"/>
<dbReference type="SMART" id="SM00254">
    <property type="entry name" value="ShKT"/>
    <property type="match status" value="2"/>
</dbReference>
<gene>
    <name evidence="3" type="ORF">OESDEN_16785</name>
</gene>
<evidence type="ECO:0000259" key="2">
    <source>
        <dbReference type="PROSITE" id="PS51670"/>
    </source>
</evidence>